<feature type="compositionally biased region" description="Low complexity" evidence="2">
    <location>
        <begin position="438"/>
        <end position="448"/>
    </location>
</feature>
<evidence type="ECO:0000256" key="2">
    <source>
        <dbReference type="SAM" id="MobiDB-lite"/>
    </source>
</evidence>
<evidence type="ECO:0000313" key="3">
    <source>
        <dbReference type="EMBL" id="CAE7449584.1"/>
    </source>
</evidence>
<keyword evidence="4" id="KW-1185">Reference proteome</keyword>
<reference evidence="3" key="1">
    <citation type="submission" date="2021-02" db="EMBL/GenBank/DDBJ databases">
        <authorList>
            <person name="Dougan E. K."/>
            <person name="Rhodes N."/>
            <person name="Thang M."/>
            <person name="Chan C."/>
        </authorList>
    </citation>
    <scope>NUCLEOTIDE SEQUENCE</scope>
</reference>
<name>A0A812RND1_9DINO</name>
<dbReference type="AlphaFoldDB" id="A0A812RND1"/>
<gene>
    <name evidence="3" type="ORF">SNAT2548_LOCUS24566</name>
</gene>
<accession>A0A812RND1</accession>
<sequence>MASPCRAGATGAWIHESPLTGYGGGFEPTALRIARINEDLAELQMLMESTVFKLDDQQACTALMLQRLRSRLLDSLCPQKLRKTERLKKLAKRLAALEHDVGREQAECVKAMEAVLATVEKNGQVAEAVCRHLGSRKHAVLPQDMTAACPGAPFASSPSLVGQLGRILGTARVHDEEGHHHGLPNGAASASAALEAVPAQVDIAPVSVPVARQHEADLLEEAAGLLRNEMAEPDQATVSSLGDNSAEGGLDAQLMLYMSRFRSVWDAPEEHRELSQAPWQATLPGPAAPSRLEAASLSLPADVSARPVPEPVERPTLSVEPGSGDRVSEEAKPSSPNAMECQPESKTASHNDALAEEMRPSASAPSSVSQPCLGHAQETLPAQSSRGDLQTESEDRQTKLRREEGDEGQAEAETGPDALEPAPPGPMVRRITSSAEGSSSVSSVSSDDSLAKAKAVPRRESSEDSSSTSSSENIERA</sequence>
<organism evidence="3 4">
    <name type="scientific">Symbiodinium natans</name>
    <dbReference type="NCBI Taxonomy" id="878477"/>
    <lineage>
        <taxon>Eukaryota</taxon>
        <taxon>Sar</taxon>
        <taxon>Alveolata</taxon>
        <taxon>Dinophyceae</taxon>
        <taxon>Suessiales</taxon>
        <taxon>Symbiodiniaceae</taxon>
        <taxon>Symbiodinium</taxon>
    </lineage>
</organism>
<dbReference type="Proteomes" id="UP000604046">
    <property type="component" value="Unassembled WGS sequence"/>
</dbReference>
<dbReference type="EMBL" id="CAJNDS010002362">
    <property type="protein sequence ID" value="CAE7449584.1"/>
    <property type="molecule type" value="Genomic_DNA"/>
</dbReference>
<protein>
    <submittedName>
        <fullName evidence="3">Uncharacterized protein</fullName>
    </submittedName>
</protein>
<evidence type="ECO:0000313" key="4">
    <source>
        <dbReference type="Proteomes" id="UP000604046"/>
    </source>
</evidence>
<proteinExistence type="predicted"/>
<feature type="coiled-coil region" evidence="1">
    <location>
        <begin position="80"/>
        <end position="107"/>
    </location>
</feature>
<keyword evidence="1" id="KW-0175">Coiled coil</keyword>
<dbReference type="OrthoDB" id="449206at2759"/>
<comment type="caution">
    <text evidence="3">The sequence shown here is derived from an EMBL/GenBank/DDBJ whole genome shotgun (WGS) entry which is preliminary data.</text>
</comment>
<feature type="compositionally biased region" description="Basic and acidic residues" evidence="2">
    <location>
        <begin position="393"/>
        <end position="404"/>
    </location>
</feature>
<evidence type="ECO:0000256" key="1">
    <source>
        <dbReference type="SAM" id="Coils"/>
    </source>
</evidence>
<feature type="compositionally biased region" description="Low complexity" evidence="2">
    <location>
        <begin position="464"/>
        <end position="477"/>
    </location>
</feature>
<feature type="compositionally biased region" description="Polar residues" evidence="2">
    <location>
        <begin position="380"/>
        <end position="390"/>
    </location>
</feature>
<feature type="region of interest" description="Disordered" evidence="2">
    <location>
        <begin position="302"/>
        <end position="477"/>
    </location>
</feature>
<feature type="compositionally biased region" description="Low complexity" evidence="2">
    <location>
        <begin position="360"/>
        <end position="369"/>
    </location>
</feature>